<dbReference type="Proteomes" id="UP000028863">
    <property type="component" value="Unassembled WGS sequence"/>
</dbReference>
<dbReference type="STRING" id="171693.BN988_01882"/>
<dbReference type="SMART" id="SM00382">
    <property type="entry name" value="AAA"/>
    <property type="match status" value="1"/>
</dbReference>
<dbReference type="SUPFAM" id="SSF52540">
    <property type="entry name" value="P-loop containing nucleoside triphosphate hydrolases"/>
    <property type="match status" value="1"/>
</dbReference>
<dbReference type="GO" id="GO:0005524">
    <property type="term" value="F:ATP binding"/>
    <property type="evidence" value="ECO:0007669"/>
    <property type="project" value="UniProtKB-KW"/>
</dbReference>
<dbReference type="eggNOG" id="COG1131">
    <property type="taxonomic scope" value="Bacteria"/>
</dbReference>
<dbReference type="RefSeq" id="WP_036575343.1">
    <property type="nucleotide sequence ID" value="NZ_CABLBW010000001.1"/>
</dbReference>
<feature type="domain" description="ABC transporter" evidence="4">
    <location>
        <begin position="1"/>
        <end position="227"/>
    </location>
</feature>
<evidence type="ECO:0000259" key="4">
    <source>
        <dbReference type="PROSITE" id="PS50893"/>
    </source>
</evidence>
<organism evidence="5 6">
    <name type="scientific">Oceanobacillus picturae</name>
    <dbReference type="NCBI Taxonomy" id="171693"/>
    <lineage>
        <taxon>Bacteria</taxon>
        <taxon>Bacillati</taxon>
        <taxon>Bacillota</taxon>
        <taxon>Bacilli</taxon>
        <taxon>Bacillales</taxon>
        <taxon>Bacillaceae</taxon>
        <taxon>Oceanobacillus</taxon>
    </lineage>
</organism>
<protein>
    <submittedName>
        <fullName evidence="5">ABC transporter ATP-binding protein YxlF</fullName>
    </submittedName>
</protein>
<reference evidence="5" key="1">
    <citation type="submission" date="2014-03" db="EMBL/GenBank/DDBJ databases">
        <title>Draft genome sequencing of Oceanobacillus picturae strain S1 isolated from human gut.</title>
        <authorList>
            <person name="Croce O."/>
            <person name="Lagier J.C."/>
            <person name="Raoult D."/>
        </authorList>
    </citation>
    <scope>NUCLEOTIDE SEQUENCE [LARGE SCALE GENOMIC DNA]</scope>
    <source>
        <strain evidence="5">S1</strain>
    </source>
</reference>
<dbReference type="PROSITE" id="PS50893">
    <property type="entry name" value="ABC_TRANSPORTER_2"/>
    <property type="match status" value="1"/>
</dbReference>
<dbReference type="InterPro" id="IPR003439">
    <property type="entry name" value="ABC_transporter-like_ATP-bd"/>
</dbReference>
<dbReference type="AlphaFoldDB" id="W9AL20"/>
<keyword evidence="6" id="KW-1185">Reference proteome</keyword>
<dbReference type="EMBL" id="CCAX010000001">
    <property type="protein sequence ID" value="CDO03371.1"/>
    <property type="molecule type" value="Genomic_DNA"/>
</dbReference>
<dbReference type="InterPro" id="IPR051782">
    <property type="entry name" value="ABC_Transporter_VariousFunc"/>
</dbReference>
<evidence type="ECO:0000313" key="6">
    <source>
        <dbReference type="Proteomes" id="UP000028863"/>
    </source>
</evidence>
<evidence type="ECO:0000256" key="1">
    <source>
        <dbReference type="ARBA" id="ARBA00022448"/>
    </source>
</evidence>
<evidence type="ECO:0000256" key="3">
    <source>
        <dbReference type="ARBA" id="ARBA00022840"/>
    </source>
</evidence>
<keyword evidence="3 5" id="KW-0067">ATP-binding</keyword>
<gene>
    <name evidence="5" type="primary">yxlF_3</name>
    <name evidence="5" type="ORF">BN988_01882</name>
</gene>
<keyword evidence="2" id="KW-0547">Nucleotide-binding</keyword>
<dbReference type="InterPro" id="IPR027417">
    <property type="entry name" value="P-loop_NTPase"/>
</dbReference>
<dbReference type="Gene3D" id="3.40.50.300">
    <property type="entry name" value="P-loop containing nucleotide triphosphate hydrolases"/>
    <property type="match status" value="1"/>
</dbReference>
<keyword evidence="1" id="KW-0813">Transport</keyword>
<dbReference type="Pfam" id="PF00005">
    <property type="entry name" value="ABC_tran"/>
    <property type="match status" value="1"/>
</dbReference>
<sequence length="284" mass="33151">MNAVEFHDVTKKRKDFTLDTINLTIPQGYVTGFIGPNGSGKTTTIQMLMDLLPPDSGDITLFNESNKNHRMKQRIGFVYDELYMYEEFNIKKMKSFIAPLYENWNEALFQQYLKEFDLPLKKKLKHFSKGMKMKCSLLFALAHEPEFIIMDEPTSGLDPIFRRELLDQLQELMLRDNQTIFLSTHITTDLERIAHYIVFIYKGEIIFQKSMLEIQEQFHIVKGKREMIDADTETLFSGIKMNQHGFTALFEGDSTVFNAYSDDLVIEKASLEDIMYFLTREGPE</sequence>
<dbReference type="PANTHER" id="PTHR42939">
    <property type="entry name" value="ABC TRANSPORTER ATP-BINDING PROTEIN ALBC-RELATED"/>
    <property type="match status" value="1"/>
</dbReference>
<dbReference type="PANTHER" id="PTHR42939:SF3">
    <property type="entry name" value="ABC TRANSPORTER ATP-BINDING COMPONENT"/>
    <property type="match status" value="1"/>
</dbReference>
<reference evidence="5" key="2">
    <citation type="submission" date="2014-03" db="EMBL/GenBank/DDBJ databases">
        <authorList>
            <person name="Urmite Genomes"/>
        </authorList>
    </citation>
    <scope>NUCLEOTIDE SEQUENCE</scope>
    <source>
        <strain evidence="5">S1</strain>
    </source>
</reference>
<accession>W9AL20</accession>
<name>W9AL20_9BACI</name>
<evidence type="ECO:0000256" key="2">
    <source>
        <dbReference type="ARBA" id="ARBA00022741"/>
    </source>
</evidence>
<proteinExistence type="predicted"/>
<dbReference type="GO" id="GO:0016887">
    <property type="term" value="F:ATP hydrolysis activity"/>
    <property type="evidence" value="ECO:0007669"/>
    <property type="project" value="InterPro"/>
</dbReference>
<comment type="caution">
    <text evidence="5">The sequence shown here is derived from an EMBL/GenBank/DDBJ whole genome shotgun (WGS) entry which is preliminary data.</text>
</comment>
<dbReference type="CDD" id="cd03230">
    <property type="entry name" value="ABC_DR_subfamily_A"/>
    <property type="match status" value="1"/>
</dbReference>
<dbReference type="InterPro" id="IPR003593">
    <property type="entry name" value="AAA+_ATPase"/>
</dbReference>
<evidence type="ECO:0000313" key="5">
    <source>
        <dbReference type="EMBL" id="CDO03371.1"/>
    </source>
</evidence>